<feature type="domain" description="FAD-binding PCMH-type" evidence="3">
    <location>
        <begin position="1"/>
        <end position="164"/>
    </location>
</feature>
<keyword evidence="5" id="KW-1185">Reference proteome</keyword>
<dbReference type="PANTHER" id="PTHR42659">
    <property type="entry name" value="XANTHINE DEHYDROGENASE SUBUNIT C-RELATED"/>
    <property type="match status" value="1"/>
</dbReference>
<dbReference type="RefSeq" id="WP_084575058.1">
    <property type="nucleotide sequence ID" value="NZ_CP155572.1"/>
</dbReference>
<evidence type="ECO:0000313" key="5">
    <source>
        <dbReference type="Proteomes" id="UP000192738"/>
    </source>
</evidence>
<keyword evidence="1" id="KW-0285">Flavoprotein</keyword>
<dbReference type="InterPro" id="IPR005107">
    <property type="entry name" value="CO_DH_flav_C"/>
</dbReference>
<dbReference type="SUPFAM" id="SSF55447">
    <property type="entry name" value="CO dehydrogenase flavoprotein C-terminal domain-like"/>
    <property type="match status" value="1"/>
</dbReference>
<dbReference type="InterPro" id="IPR016166">
    <property type="entry name" value="FAD-bd_PCMH"/>
</dbReference>
<dbReference type="EMBL" id="FWXI01000005">
    <property type="protein sequence ID" value="SMC56399.1"/>
    <property type="molecule type" value="Genomic_DNA"/>
</dbReference>
<evidence type="ECO:0000256" key="1">
    <source>
        <dbReference type="ARBA" id="ARBA00022630"/>
    </source>
</evidence>
<evidence type="ECO:0000259" key="3">
    <source>
        <dbReference type="PROSITE" id="PS51387"/>
    </source>
</evidence>
<dbReference type="Gene3D" id="3.30.390.50">
    <property type="entry name" value="CO dehydrogenase flavoprotein, C-terminal domain"/>
    <property type="match status" value="1"/>
</dbReference>
<dbReference type="InterPro" id="IPR051312">
    <property type="entry name" value="Diverse_Substr_Oxidored"/>
</dbReference>
<dbReference type="SUPFAM" id="SSF56176">
    <property type="entry name" value="FAD-binding/transporter-associated domain-like"/>
    <property type="match status" value="1"/>
</dbReference>
<proteinExistence type="predicted"/>
<evidence type="ECO:0000256" key="2">
    <source>
        <dbReference type="ARBA" id="ARBA00023002"/>
    </source>
</evidence>
<dbReference type="SMART" id="SM01092">
    <property type="entry name" value="CO_deh_flav_C"/>
    <property type="match status" value="1"/>
</dbReference>
<accession>A0A1W2A6N5</accession>
<dbReference type="OrthoDB" id="9789842at2"/>
<gene>
    <name evidence="4" type="ORF">SAMN04488500_105123</name>
</gene>
<dbReference type="Gene3D" id="3.30.465.10">
    <property type="match status" value="1"/>
</dbReference>
<dbReference type="Pfam" id="PF00941">
    <property type="entry name" value="FAD_binding_5"/>
    <property type="match status" value="1"/>
</dbReference>
<dbReference type="InterPro" id="IPR002346">
    <property type="entry name" value="Mopterin_DH_FAD-bd"/>
</dbReference>
<reference evidence="4 5" key="1">
    <citation type="submission" date="2017-04" db="EMBL/GenBank/DDBJ databases">
        <authorList>
            <person name="Afonso C.L."/>
            <person name="Miller P.J."/>
            <person name="Scott M.A."/>
            <person name="Spackman E."/>
            <person name="Goraichik I."/>
            <person name="Dimitrov K.M."/>
            <person name="Suarez D.L."/>
            <person name="Swayne D.E."/>
        </authorList>
    </citation>
    <scope>NUCLEOTIDE SEQUENCE [LARGE SCALE GENOMIC DNA]</scope>
    <source>
        <strain evidence="4 5">DSM 5090</strain>
    </source>
</reference>
<dbReference type="InterPro" id="IPR036318">
    <property type="entry name" value="FAD-bd_PCMH-like_sf"/>
</dbReference>
<dbReference type="Pfam" id="PF03450">
    <property type="entry name" value="CO_deh_flav_C"/>
    <property type="match status" value="1"/>
</dbReference>
<keyword evidence="2" id="KW-0560">Oxidoreductase</keyword>
<dbReference type="Proteomes" id="UP000192738">
    <property type="component" value="Unassembled WGS sequence"/>
</dbReference>
<dbReference type="PANTHER" id="PTHR42659:SF9">
    <property type="entry name" value="XANTHINE DEHYDROGENASE FAD-BINDING SUBUNIT XDHB-RELATED"/>
    <property type="match status" value="1"/>
</dbReference>
<sequence length="272" mass="29453">MVNGYQAAALNEALDILAQKTVIPYSGGTDLMIEPDDNAIYLFLNKVPEMKKIVEDTEYIRIGAACTFTDILESELTPAILKEAVSQIAAPAIRNLGTVGGNICNGSPKADSALIFVATDAKLRLASSRGERIIPITEFYLGRKKTALAADELLVEILMHKTGLGNYYYKKVGARDALAISRVSFAAILNVAKGKIVNCMTAFGAVSDVIIRRAELDAMLTGKTLAEAKAVREAYLTAYNQAIVPIRGRISAEYRKAVCMNLLRDFLESNGI</sequence>
<dbReference type="InterPro" id="IPR016169">
    <property type="entry name" value="FAD-bd_PCMH_sub2"/>
</dbReference>
<name>A0A1W2A6N5_9FIRM</name>
<dbReference type="STRING" id="112901.SAMN04488500_105123"/>
<evidence type="ECO:0000313" key="4">
    <source>
        <dbReference type="EMBL" id="SMC56399.1"/>
    </source>
</evidence>
<dbReference type="PROSITE" id="PS51387">
    <property type="entry name" value="FAD_PCMH"/>
    <property type="match status" value="1"/>
</dbReference>
<dbReference type="InterPro" id="IPR036683">
    <property type="entry name" value="CO_DH_flav_C_dom_sf"/>
</dbReference>
<dbReference type="GO" id="GO:0071949">
    <property type="term" value="F:FAD binding"/>
    <property type="evidence" value="ECO:0007669"/>
    <property type="project" value="InterPro"/>
</dbReference>
<dbReference type="AlphaFoldDB" id="A0A1W2A6N5"/>
<protein>
    <submittedName>
        <fullName evidence="4">CO or xanthine dehydrogenase, FAD-binding subunit</fullName>
    </submittedName>
</protein>
<organism evidence="4 5">
    <name type="scientific">Sporomusa malonica</name>
    <dbReference type="NCBI Taxonomy" id="112901"/>
    <lineage>
        <taxon>Bacteria</taxon>
        <taxon>Bacillati</taxon>
        <taxon>Bacillota</taxon>
        <taxon>Negativicutes</taxon>
        <taxon>Selenomonadales</taxon>
        <taxon>Sporomusaceae</taxon>
        <taxon>Sporomusa</taxon>
    </lineage>
</organism>
<dbReference type="GO" id="GO:0016491">
    <property type="term" value="F:oxidoreductase activity"/>
    <property type="evidence" value="ECO:0007669"/>
    <property type="project" value="UniProtKB-KW"/>
</dbReference>